<dbReference type="InterPro" id="IPR041075">
    <property type="entry name" value="NOD1/2_WH"/>
</dbReference>
<feature type="compositionally biased region" description="Acidic residues" evidence="7">
    <location>
        <begin position="153"/>
        <end position="162"/>
    </location>
</feature>
<keyword evidence="5" id="KW-0547">Nucleotide-binding</keyword>
<dbReference type="InterPro" id="IPR001611">
    <property type="entry name" value="Leu-rich_rpt"/>
</dbReference>
<dbReference type="AlphaFoldDB" id="A0A437DKK9"/>
<dbReference type="Pfam" id="PF13516">
    <property type="entry name" value="LRR_6"/>
    <property type="match status" value="5"/>
</dbReference>
<dbReference type="OMA" id="ITQGACE"/>
<dbReference type="GO" id="GO:0005524">
    <property type="term" value="F:ATP binding"/>
    <property type="evidence" value="ECO:0007669"/>
    <property type="project" value="UniProtKB-KW"/>
</dbReference>
<dbReference type="Pfam" id="PF17779">
    <property type="entry name" value="WHD_NOD2"/>
    <property type="match status" value="1"/>
</dbReference>
<reference evidence="9 10" key="2">
    <citation type="submission" date="2019-01" db="EMBL/GenBank/DDBJ databases">
        <title>A chromosome length genome reference of the Java medaka (oryzias javanicus).</title>
        <authorList>
            <person name="Herpin A."/>
            <person name="Takehana Y."/>
            <person name="Naruse K."/>
            <person name="Ansai S."/>
            <person name="Kawaguchi M."/>
        </authorList>
    </citation>
    <scope>NUCLEOTIDE SEQUENCE [LARGE SCALE GENOMIC DNA]</scope>
    <source>
        <strain evidence="9">RS831</strain>
        <tissue evidence="9">Whole body</tissue>
    </source>
</reference>
<evidence type="ECO:0000256" key="3">
    <source>
        <dbReference type="ARBA" id="ARBA00022614"/>
    </source>
</evidence>
<evidence type="ECO:0000256" key="4">
    <source>
        <dbReference type="ARBA" id="ARBA00022737"/>
    </source>
</evidence>
<dbReference type="PROSITE" id="PS51450">
    <property type="entry name" value="LRR"/>
    <property type="match status" value="1"/>
</dbReference>
<dbReference type="SMART" id="SM01288">
    <property type="entry name" value="FISNA"/>
    <property type="match status" value="1"/>
</dbReference>
<dbReference type="EMBL" id="CM012438">
    <property type="protein sequence ID" value="RVE75094.1"/>
    <property type="molecule type" value="Genomic_DNA"/>
</dbReference>
<dbReference type="Pfam" id="PF05729">
    <property type="entry name" value="NACHT"/>
    <property type="match status" value="1"/>
</dbReference>
<evidence type="ECO:0000313" key="9">
    <source>
        <dbReference type="EMBL" id="RVE75094.1"/>
    </source>
</evidence>
<feature type="region of interest" description="Disordered" evidence="7">
    <location>
        <begin position="148"/>
        <end position="169"/>
    </location>
</feature>
<evidence type="ECO:0000256" key="7">
    <source>
        <dbReference type="SAM" id="MobiDB-lite"/>
    </source>
</evidence>
<name>A0A437DKK9_ORYJA</name>
<dbReference type="SUPFAM" id="SSF52047">
    <property type="entry name" value="RNI-like"/>
    <property type="match status" value="2"/>
</dbReference>
<comment type="subcellular location">
    <subcellularLocation>
        <location evidence="1">Cytoplasm</location>
    </subcellularLocation>
</comment>
<dbReference type="Pfam" id="PF17776">
    <property type="entry name" value="NLRC4_HD2"/>
    <property type="match status" value="1"/>
</dbReference>
<keyword evidence="6" id="KW-0067">ATP-binding</keyword>
<dbReference type="InterPro" id="IPR032675">
    <property type="entry name" value="LRR_dom_sf"/>
</dbReference>
<keyword evidence="2" id="KW-0963">Cytoplasm</keyword>
<dbReference type="Pfam" id="PF14484">
    <property type="entry name" value="FISNA"/>
    <property type="match status" value="1"/>
</dbReference>
<dbReference type="InterPro" id="IPR051261">
    <property type="entry name" value="NLR"/>
</dbReference>
<dbReference type="OrthoDB" id="120976at2759"/>
<feature type="domain" description="NACHT" evidence="8">
    <location>
        <begin position="284"/>
        <end position="418"/>
    </location>
</feature>
<feature type="region of interest" description="Disordered" evidence="7">
    <location>
        <begin position="1"/>
        <end position="48"/>
    </location>
</feature>
<dbReference type="GO" id="GO:0005737">
    <property type="term" value="C:cytoplasm"/>
    <property type="evidence" value="ECO:0007669"/>
    <property type="project" value="UniProtKB-SubCell"/>
</dbReference>
<dbReference type="PANTHER" id="PTHR24106">
    <property type="entry name" value="NACHT, LRR AND CARD DOMAINS-CONTAINING"/>
    <property type="match status" value="1"/>
</dbReference>
<dbReference type="Gene3D" id="3.80.10.10">
    <property type="entry name" value="Ribonuclease Inhibitor"/>
    <property type="match status" value="3"/>
</dbReference>
<feature type="region of interest" description="Disordered" evidence="7">
    <location>
        <begin position="61"/>
        <end position="84"/>
    </location>
</feature>
<dbReference type="InterPro" id="IPR007111">
    <property type="entry name" value="NACHT_NTPase"/>
</dbReference>
<keyword evidence="3" id="KW-0433">Leucine-rich repeat</keyword>
<dbReference type="FunFam" id="3.40.50.300:FF:001524">
    <property type="entry name" value="Si:dkey-126g1.7"/>
    <property type="match status" value="1"/>
</dbReference>
<evidence type="ECO:0000256" key="6">
    <source>
        <dbReference type="ARBA" id="ARBA00022840"/>
    </source>
</evidence>
<dbReference type="SMART" id="SM00368">
    <property type="entry name" value="LRR_RI"/>
    <property type="match status" value="15"/>
</dbReference>
<dbReference type="Gene3D" id="3.40.50.300">
    <property type="entry name" value="P-loop containing nucleotide triphosphate hydrolases"/>
    <property type="match status" value="1"/>
</dbReference>
<keyword evidence="4" id="KW-0677">Repeat</keyword>
<dbReference type="FunFam" id="3.80.10.10:FF:001632">
    <property type="entry name" value="Uncharacterized protein"/>
    <property type="match status" value="1"/>
</dbReference>
<sequence>MDQCEDTQEGAPPSKSTLCGEDESQSKAQRNQPGSGSGSGSSWVSNRSDISKDLPINFKDISSGVKQIKGRSGSESSCESFRSDTSKDLPINFKSISSTVEQVDQQSSETPSGPSVQQHQTQLDSIFLLLEDNIVTFVKEELKKIQKLLSQREDEEEDEDEEQRSSRESLMKITENFLRRMKQEELADRLQSRSPAAVCRHKVQSGLKKKFQCVFEGMAKAGNPTLLNEIYTELYITEGGTGELNEEHEVRQIEAASRRADRAETSIRQEELFQLPAGRQQPIRTVMTKGVAGIGKTVLTQKFTLDWAEGKANQNIHFTFPFTFRELNVLKEEKFSLVELVHHFFPETKEAGICRFEDFQVVFIFDGLDESRLSLDFHKTRILNDPRKSTSVGDLLTNLIRGNLLPSARLWITTRPAAANQIPADCVDMVTEVRGFNDPQKEEYFRKRFRDEEQASRIISHIKRSRSLHIMCHIPVFCWITATVLEDLLKSREGGELPKSLTEMYIHFLVVQAKVKKVKYDGGAETDPHWSPESRKMMESLGKLAFEQLQKGNLIFYESDLTECGIDIRIASVYSGVFTQIFREERGLYQDKVFCFIHLSVQEFLAALHVHRTFITSGLNLMEGEESQVNPRKLSDLVHFYQSAVNTALQSPNGHLDLFLRFLLGLSLKTNQSLLRGLTQTGSSTQTNWKTVQFIKEKISEDLSAEKSINLFHCLNELNDGSLVEEIQQSLRSGRLSTDKLSPAQWSALVFILLSSEDLEEFNLKKFSGSEEALLRLLPVIKASNKALLSDCNLSERSCAALSSALSSQSSRLRDLDLSFNKLQDSGVKLLSAGLESPHCKLETLRLSGCNLSERSCAALSSALSSPSSRLRNLDLSTNNLQDSGVELLSPGLNSSHCKLETLRLEDCSLSEISCEVLGSALKNNPSRLTELNLSKNNLQDSRLLHVCGFLESPDCRLQTLRLEDCSLSEISCEVLGSALRNNPSNLTELDLSRNNLQDSRLLHVCGFLESPDCRLQTLRLRSCSLSEISCKALGSALKNNPSNLKELDLSYNKNLQDFRLLPLCGFLESPECRLQTLRLEYCCLSEISCKDLGTTLKNNPSILTELDLSGNHIQDSGFHLLCGFLENPECKLQTLRSVDCILSEISCKALVSALKNSPSNLTELDLSWNNKLRDSGVLHLCGFLKSPDCRLETLRLKNCSLTKHSCAALVSALKSNTTHLIEMDLSHNNLHYLDVQQLQDLVKSPNFKLQSLRW</sequence>
<feature type="region of interest" description="Disordered" evidence="7">
    <location>
        <begin position="99"/>
        <end position="118"/>
    </location>
</feature>
<evidence type="ECO:0000256" key="2">
    <source>
        <dbReference type="ARBA" id="ARBA00022490"/>
    </source>
</evidence>
<gene>
    <name evidence="9" type="ORF">OJAV_G00013370</name>
</gene>
<evidence type="ECO:0000256" key="1">
    <source>
        <dbReference type="ARBA" id="ARBA00004496"/>
    </source>
</evidence>
<dbReference type="InterPro" id="IPR029495">
    <property type="entry name" value="NACHT-assoc"/>
</dbReference>
<evidence type="ECO:0000313" key="10">
    <source>
        <dbReference type="Proteomes" id="UP000283210"/>
    </source>
</evidence>
<accession>A0A437DKK9</accession>
<protein>
    <recommendedName>
        <fullName evidence="8">NACHT domain-containing protein</fullName>
    </recommendedName>
</protein>
<dbReference type="PROSITE" id="PS50837">
    <property type="entry name" value="NACHT"/>
    <property type="match status" value="1"/>
</dbReference>
<keyword evidence="10" id="KW-1185">Reference proteome</keyword>
<evidence type="ECO:0000256" key="5">
    <source>
        <dbReference type="ARBA" id="ARBA00022741"/>
    </source>
</evidence>
<evidence type="ECO:0000259" key="8">
    <source>
        <dbReference type="PROSITE" id="PS50837"/>
    </source>
</evidence>
<dbReference type="InterPro" id="IPR027417">
    <property type="entry name" value="P-loop_NTPase"/>
</dbReference>
<dbReference type="InterPro" id="IPR041267">
    <property type="entry name" value="NLRP_HD2"/>
</dbReference>
<proteinExistence type="predicted"/>
<feature type="compositionally biased region" description="Low complexity" evidence="7">
    <location>
        <begin position="70"/>
        <end position="80"/>
    </location>
</feature>
<reference evidence="9 10" key="1">
    <citation type="submission" date="2018-11" db="EMBL/GenBank/DDBJ databases">
        <authorList>
            <person name="Lopez-Roques C."/>
            <person name="Donnadieu C."/>
            <person name="Bouchez O."/>
            <person name="Klopp C."/>
            <person name="Cabau C."/>
            <person name="Zahm M."/>
        </authorList>
    </citation>
    <scope>NUCLEOTIDE SEQUENCE [LARGE SCALE GENOMIC DNA]</scope>
    <source>
        <strain evidence="9">RS831</strain>
        <tissue evidence="9">Whole body</tissue>
    </source>
</reference>
<organism evidence="9 10">
    <name type="scientific">Oryzias javanicus</name>
    <name type="common">Javanese ricefish</name>
    <name type="synonym">Aplocheilus javanicus</name>
    <dbReference type="NCBI Taxonomy" id="123683"/>
    <lineage>
        <taxon>Eukaryota</taxon>
        <taxon>Metazoa</taxon>
        <taxon>Chordata</taxon>
        <taxon>Craniata</taxon>
        <taxon>Vertebrata</taxon>
        <taxon>Euteleostomi</taxon>
        <taxon>Actinopterygii</taxon>
        <taxon>Neopterygii</taxon>
        <taxon>Teleostei</taxon>
        <taxon>Neoteleostei</taxon>
        <taxon>Acanthomorphata</taxon>
        <taxon>Ovalentaria</taxon>
        <taxon>Atherinomorphae</taxon>
        <taxon>Beloniformes</taxon>
        <taxon>Adrianichthyidae</taxon>
        <taxon>Oryziinae</taxon>
        <taxon>Oryzias</taxon>
    </lineage>
</organism>
<dbReference type="Proteomes" id="UP000283210">
    <property type="component" value="Chromosome 2"/>
</dbReference>